<dbReference type="SUPFAM" id="SSF46946">
    <property type="entry name" value="S13-like H2TH domain"/>
    <property type="match status" value="1"/>
</dbReference>
<dbReference type="InterPro" id="IPR010979">
    <property type="entry name" value="Ribosomal_uS13-like_H2TH"/>
</dbReference>
<evidence type="ECO:0000313" key="11">
    <source>
        <dbReference type="EMBL" id="MDM1048496.1"/>
    </source>
</evidence>
<evidence type="ECO:0000256" key="8">
    <source>
        <dbReference type="ARBA" id="ARBA00023268"/>
    </source>
</evidence>
<evidence type="ECO:0000313" key="12">
    <source>
        <dbReference type="Proteomes" id="UP001170954"/>
    </source>
</evidence>
<keyword evidence="6" id="KW-0234">DNA repair</keyword>
<dbReference type="Gene3D" id="3.20.190.10">
    <property type="entry name" value="MutM-like, N-terminal"/>
    <property type="match status" value="1"/>
</dbReference>
<dbReference type="PANTHER" id="PTHR22993">
    <property type="entry name" value="FORMAMIDOPYRIMIDINE-DNA GLYCOSYLASE"/>
    <property type="match status" value="1"/>
</dbReference>
<keyword evidence="9" id="KW-0326">Glycosidase</keyword>
<dbReference type="PANTHER" id="PTHR22993:SF9">
    <property type="entry name" value="FORMAMIDOPYRIMIDINE-DNA GLYCOSYLASE"/>
    <property type="match status" value="1"/>
</dbReference>
<organism evidence="11 12">
    <name type="scientific">Sphingobacterium hotanense</name>
    <dbReference type="NCBI Taxonomy" id="649196"/>
    <lineage>
        <taxon>Bacteria</taxon>
        <taxon>Pseudomonadati</taxon>
        <taxon>Bacteroidota</taxon>
        <taxon>Sphingobacteriia</taxon>
        <taxon>Sphingobacteriales</taxon>
        <taxon>Sphingobacteriaceae</taxon>
        <taxon>Sphingobacterium</taxon>
    </lineage>
</organism>
<keyword evidence="7" id="KW-0456">Lyase</keyword>
<dbReference type="Proteomes" id="UP001170954">
    <property type="component" value="Unassembled WGS sequence"/>
</dbReference>
<evidence type="ECO:0000256" key="1">
    <source>
        <dbReference type="ARBA" id="ARBA00001668"/>
    </source>
</evidence>
<comment type="caution">
    <text evidence="11">The sequence shown here is derived from an EMBL/GenBank/DDBJ whole genome shotgun (WGS) entry which is preliminary data.</text>
</comment>
<evidence type="ECO:0000256" key="3">
    <source>
        <dbReference type="ARBA" id="ARBA00022763"/>
    </source>
</evidence>
<dbReference type="SUPFAM" id="SSF57716">
    <property type="entry name" value="Glucocorticoid receptor-like (DNA-binding domain)"/>
    <property type="match status" value="1"/>
</dbReference>
<keyword evidence="3" id="KW-0227">DNA damage</keyword>
<dbReference type="CDD" id="cd08975">
    <property type="entry name" value="BaFpgNei_N_3"/>
    <property type="match status" value="1"/>
</dbReference>
<dbReference type="GO" id="GO:0004519">
    <property type="term" value="F:endonuclease activity"/>
    <property type="evidence" value="ECO:0007669"/>
    <property type="project" value="UniProtKB-KW"/>
</dbReference>
<evidence type="ECO:0000256" key="4">
    <source>
        <dbReference type="ARBA" id="ARBA00022801"/>
    </source>
</evidence>
<evidence type="ECO:0000256" key="7">
    <source>
        <dbReference type="ARBA" id="ARBA00023239"/>
    </source>
</evidence>
<keyword evidence="12" id="KW-1185">Reference proteome</keyword>
<protein>
    <submittedName>
        <fullName evidence="11">Endonuclease VIII</fullName>
    </submittedName>
</protein>
<keyword evidence="8" id="KW-0511">Multifunctional enzyme</keyword>
<dbReference type="InterPro" id="IPR012319">
    <property type="entry name" value="FPG_cat"/>
</dbReference>
<dbReference type="GO" id="GO:0016491">
    <property type="term" value="F:oxidoreductase activity"/>
    <property type="evidence" value="ECO:0007669"/>
    <property type="project" value="UniProtKB-KW"/>
</dbReference>
<feature type="domain" description="Formamidopyrimidine-DNA glycosylase catalytic" evidence="10">
    <location>
        <begin position="2"/>
        <end position="107"/>
    </location>
</feature>
<gene>
    <name evidence="11" type="ORF">HX018_09625</name>
</gene>
<dbReference type="RefSeq" id="WP_286651284.1">
    <property type="nucleotide sequence ID" value="NZ_JACAGK010000023.1"/>
</dbReference>
<comment type="similarity">
    <text evidence="2">Belongs to the FPG family.</text>
</comment>
<dbReference type="Gene3D" id="1.10.8.50">
    <property type="match status" value="1"/>
</dbReference>
<dbReference type="SUPFAM" id="SSF81624">
    <property type="entry name" value="N-terminal domain of MutM-like DNA repair proteins"/>
    <property type="match status" value="1"/>
</dbReference>
<dbReference type="InterPro" id="IPR035937">
    <property type="entry name" value="FPG_N"/>
</dbReference>
<evidence type="ECO:0000256" key="2">
    <source>
        <dbReference type="ARBA" id="ARBA00009409"/>
    </source>
</evidence>
<comment type="catalytic activity">
    <reaction evidence="1">
        <text>Hydrolysis of DNA containing ring-opened 7-methylguanine residues, releasing 2,6-diamino-4-hydroxy-5-(N-methyl)formamidopyrimidine.</text>
        <dbReference type="EC" id="3.2.2.23"/>
    </reaction>
</comment>
<keyword evidence="11" id="KW-0560">Oxidoreductase</keyword>
<keyword evidence="11" id="KW-0255">Endonuclease</keyword>
<sequence>MIELPEAITLGRQINETLCGRTITDVFNSNSPHRFTFFYGDPLTYNELLTGKKILSAEGYGIFVDIILEDDIRISLNDGVNFHYSKDASKIPPKYQLLLTFDDESFLALTVAMYGMIAVYQGEFHNKYYSKSLNSVSPMSELFDKTYFENLINKETKNISVKALLTTEQRIPGIGNGVLQDILFQAPINPKRKILTLADQDKINILQSIKSTLRAMTEAGGRDTEKTLYGGGGYKTLMSKNTYRDPCPRCHGSIVKENYMGGTVYYCRNCQPLK</sequence>
<accession>A0ABT7NN04</accession>
<evidence type="ECO:0000256" key="6">
    <source>
        <dbReference type="ARBA" id="ARBA00023204"/>
    </source>
</evidence>
<dbReference type="InterPro" id="IPR015886">
    <property type="entry name" value="H2TH_FPG"/>
</dbReference>
<keyword evidence="11" id="KW-0540">Nuclease</keyword>
<dbReference type="PROSITE" id="PS51068">
    <property type="entry name" value="FPG_CAT"/>
    <property type="match status" value="1"/>
</dbReference>
<dbReference type="EMBL" id="JACAGK010000023">
    <property type="protein sequence ID" value="MDM1048496.1"/>
    <property type="molecule type" value="Genomic_DNA"/>
</dbReference>
<keyword evidence="5" id="KW-0238">DNA-binding</keyword>
<name>A0ABT7NN04_9SPHI</name>
<dbReference type="Pfam" id="PF06831">
    <property type="entry name" value="H2TH"/>
    <property type="match status" value="1"/>
</dbReference>
<evidence type="ECO:0000259" key="10">
    <source>
        <dbReference type="PROSITE" id="PS51068"/>
    </source>
</evidence>
<reference evidence="11" key="1">
    <citation type="submission" date="2020-06" db="EMBL/GenBank/DDBJ databases">
        <authorList>
            <person name="Dong N."/>
        </authorList>
    </citation>
    <scope>NUCLEOTIDE SEQUENCE</scope>
    <source>
        <strain evidence="11">R1692</strain>
    </source>
</reference>
<proteinExistence type="inferred from homology"/>
<dbReference type="SMART" id="SM01232">
    <property type="entry name" value="H2TH"/>
    <property type="match status" value="1"/>
</dbReference>
<evidence type="ECO:0000256" key="5">
    <source>
        <dbReference type="ARBA" id="ARBA00023125"/>
    </source>
</evidence>
<evidence type="ECO:0000256" key="9">
    <source>
        <dbReference type="ARBA" id="ARBA00023295"/>
    </source>
</evidence>
<reference evidence="11" key="2">
    <citation type="journal article" date="2022" name="Sci. Total Environ.">
        <title>Prevalence, transmission, and molecular epidemiology of tet(X)-positive bacteria among humans, animals, and environmental niches in China: An epidemiological, and genomic-based study.</title>
        <authorList>
            <person name="Dong N."/>
            <person name="Zeng Y."/>
            <person name="Cai C."/>
            <person name="Sun C."/>
            <person name="Lu J."/>
            <person name="Liu C."/>
            <person name="Zhou H."/>
            <person name="Sun Q."/>
            <person name="Shu L."/>
            <person name="Wang H."/>
            <person name="Wang Y."/>
            <person name="Wang S."/>
            <person name="Wu C."/>
            <person name="Chan E.W."/>
            <person name="Chen G."/>
            <person name="Shen Z."/>
            <person name="Chen S."/>
            <person name="Zhang R."/>
        </authorList>
    </citation>
    <scope>NUCLEOTIDE SEQUENCE</scope>
    <source>
        <strain evidence="11">R1692</strain>
    </source>
</reference>
<keyword evidence="4" id="KW-0378">Hydrolase</keyword>